<gene>
    <name evidence="5" type="ORF">SAMN04489759_102151</name>
</gene>
<dbReference type="Pfam" id="PF00702">
    <property type="entry name" value="Hydrolase"/>
    <property type="match status" value="1"/>
</dbReference>
<dbReference type="SUPFAM" id="SSF56784">
    <property type="entry name" value="HAD-like"/>
    <property type="match status" value="1"/>
</dbReference>
<dbReference type="InterPro" id="IPR023214">
    <property type="entry name" value="HAD_sf"/>
</dbReference>
<evidence type="ECO:0000256" key="3">
    <source>
        <dbReference type="ARBA" id="ARBA00006171"/>
    </source>
</evidence>
<dbReference type="InterPro" id="IPR006439">
    <property type="entry name" value="HAD-SF_hydro_IA"/>
</dbReference>
<dbReference type="RefSeq" id="WP_093739443.1">
    <property type="nucleotide sequence ID" value="NZ_FNBP01000002.1"/>
</dbReference>
<dbReference type="STRING" id="218672.SAMN04489759_102151"/>
<dbReference type="InterPro" id="IPR023198">
    <property type="entry name" value="PGP-like_dom2"/>
</dbReference>
<dbReference type="GO" id="GO:0006281">
    <property type="term" value="P:DNA repair"/>
    <property type="evidence" value="ECO:0007669"/>
    <property type="project" value="TreeGrafter"/>
</dbReference>
<dbReference type="AlphaFoldDB" id="A0A1G7KXC5"/>
<reference evidence="6" key="1">
    <citation type="submission" date="2016-10" db="EMBL/GenBank/DDBJ databases">
        <authorList>
            <person name="Varghese N."/>
            <person name="Submissions S."/>
        </authorList>
    </citation>
    <scope>NUCLEOTIDE SEQUENCE [LARGE SCALE GENOMIC DNA]</scope>
    <source>
        <strain evidence="6">DSM 16477</strain>
    </source>
</reference>
<evidence type="ECO:0000256" key="1">
    <source>
        <dbReference type="ARBA" id="ARBA00000830"/>
    </source>
</evidence>
<dbReference type="InterPro" id="IPR036412">
    <property type="entry name" value="HAD-like_sf"/>
</dbReference>
<dbReference type="SFLD" id="SFLDS00003">
    <property type="entry name" value="Haloacid_Dehalogenase"/>
    <property type="match status" value="1"/>
</dbReference>
<dbReference type="OrthoDB" id="9793014at2"/>
<dbReference type="PANTHER" id="PTHR43434">
    <property type="entry name" value="PHOSPHOGLYCOLATE PHOSPHATASE"/>
    <property type="match status" value="1"/>
</dbReference>
<dbReference type="NCBIfam" id="TIGR01549">
    <property type="entry name" value="HAD-SF-IA-v1"/>
    <property type="match status" value="1"/>
</dbReference>
<organism evidence="5 6">
    <name type="scientific">Sulfitobacter delicatus</name>
    <dbReference type="NCBI Taxonomy" id="218672"/>
    <lineage>
        <taxon>Bacteria</taxon>
        <taxon>Pseudomonadati</taxon>
        <taxon>Pseudomonadota</taxon>
        <taxon>Alphaproteobacteria</taxon>
        <taxon>Rhodobacterales</taxon>
        <taxon>Roseobacteraceae</taxon>
        <taxon>Sulfitobacter</taxon>
    </lineage>
</organism>
<sequence>MKTVVFDLDGTLADTSGDLIAAANACFRDMGAGDVLVHAEDAGTALRGGRAMLTLGMQRLGRAEDAETIDRYYPMLLDAYKREIDTHTIMYPGAMEAVAALKAAGYCVAICTNKPEALAELLLTKLGVREAFGAMLGADTLAVRKPDPEHLFETARRAGGDPAQCVLIGDTDTDRKTARAAGVPCVLVTFGPGGGDMAALEPEALLDDFADLPRVVERLIGKVA</sequence>
<name>A0A1G7KXC5_9RHOB</name>
<dbReference type="SFLD" id="SFLDG01135">
    <property type="entry name" value="C1.5.6:_HAD__Beta-PGM__Phospha"/>
    <property type="match status" value="1"/>
</dbReference>
<comment type="pathway">
    <text evidence="2">Organic acid metabolism; glycolate biosynthesis; glycolate from 2-phosphoglycolate: step 1/1.</text>
</comment>
<dbReference type="GO" id="GO:0005829">
    <property type="term" value="C:cytosol"/>
    <property type="evidence" value="ECO:0007669"/>
    <property type="project" value="TreeGrafter"/>
</dbReference>
<evidence type="ECO:0000256" key="4">
    <source>
        <dbReference type="ARBA" id="ARBA00013078"/>
    </source>
</evidence>
<dbReference type="Proteomes" id="UP000199399">
    <property type="component" value="Unassembled WGS sequence"/>
</dbReference>
<dbReference type="SFLD" id="SFLDG01129">
    <property type="entry name" value="C1.5:_HAD__Beta-PGM__Phosphata"/>
    <property type="match status" value="1"/>
</dbReference>
<dbReference type="PRINTS" id="PR00413">
    <property type="entry name" value="HADHALOGNASE"/>
</dbReference>
<evidence type="ECO:0000256" key="2">
    <source>
        <dbReference type="ARBA" id="ARBA00004818"/>
    </source>
</evidence>
<keyword evidence="6" id="KW-1185">Reference proteome</keyword>
<dbReference type="Gene3D" id="1.10.150.240">
    <property type="entry name" value="Putative phosphatase, domain 2"/>
    <property type="match status" value="1"/>
</dbReference>
<comment type="catalytic activity">
    <reaction evidence="1">
        <text>2-phosphoglycolate + H2O = glycolate + phosphate</text>
        <dbReference type="Rhea" id="RHEA:14369"/>
        <dbReference type="ChEBI" id="CHEBI:15377"/>
        <dbReference type="ChEBI" id="CHEBI:29805"/>
        <dbReference type="ChEBI" id="CHEBI:43474"/>
        <dbReference type="ChEBI" id="CHEBI:58033"/>
        <dbReference type="EC" id="3.1.3.18"/>
    </reaction>
</comment>
<dbReference type="PANTHER" id="PTHR43434:SF1">
    <property type="entry name" value="PHOSPHOGLYCOLATE PHOSPHATASE"/>
    <property type="match status" value="1"/>
</dbReference>
<accession>A0A1G7KXC5</accession>
<proteinExistence type="inferred from homology"/>
<evidence type="ECO:0000313" key="6">
    <source>
        <dbReference type="Proteomes" id="UP000199399"/>
    </source>
</evidence>
<protein>
    <recommendedName>
        <fullName evidence="4">phosphoglycolate phosphatase</fullName>
        <ecNumber evidence="4">3.1.3.18</ecNumber>
    </recommendedName>
</protein>
<evidence type="ECO:0000313" key="5">
    <source>
        <dbReference type="EMBL" id="SDF41897.1"/>
    </source>
</evidence>
<dbReference type="NCBIfam" id="TIGR01509">
    <property type="entry name" value="HAD-SF-IA-v3"/>
    <property type="match status" value="1"/>
</dbReference>
<dbReference type="EC" id="3.1.3.18" evidence="4"/>
<dbReference type="EMBL" id="FNBP01000002">
    <property type="protein sequence ID" value="SDF41897.1"/>
    <property type="molecule type" value="Genomic_DNA"/>
</dbReference>
<dbReference type="Gene3D" id="3.40.50.1000">
    <property type="entry name" value="HAD superfamily/HAD-like"/>
    <property type="match status" value="1"/>
</dbReference>
<dbReference type="InterPro" id="IPR050155">
    <property type="entry name" value="HAD-like_hydrolase_sf"/>
</dbReference>
<dbReference type="GO" id="GO:0008967">
    <property type="term" value="F:phosphoglycolate phosphatase activity"/>
    <property type="evidence" value="ECO:0007669"/>
    <property type="project" value="UniProtKB-EC"/>
</dbReference>
<comment type="similarity">
    <text evidence="3">Belongs to the HAD-like hydrolase superfamily. CbbY/CbbZ/Gph/YieH family.</text>
</comment>